<comment type="caution">
    <text evidence="1">The sequence shown here is derived from an EMBL/GenBank/DDBJ whole genome shotgun (WGS) entry which is preliminary data.</text>
</comment>
<protein>
    <recommendedName>
        <fullName evidence="2">ArnR1-like winged helix-turn-helix domain-containing protein</fullName>
    </recommendedName>
</protein>
<proteinExistence type="predicted"/>
<accession>A0A0F9N5K6</accession>
<dbReference type="EMBL" id="LAZR01004604">
    <property type="protein sequence ID" value="KKN07122.1"/>
    <property type="molecule type" value="Genomic_DNA"/>
</dbReference>
<dbReference type="InterPro" id="IPR036388">
    <property type="entry name" value="WH-like_DNA-bd_sf"/>
</dbReference>
<name>A0A0F9N5K6_9ZZZZ</name>
<reference evidence="1" key="1">
    <citation type="journal article" date="2015" name="Nature">
        <title>Complex archaea that bridge the gap between prokaryotes and eukaryotes.</title>
        <authorList>
            <person name="Spang A."/>
            <person name="Saw J.H."/>
            <person name="Jorgensen S.L."/>
            <person name="Zaremba-Niedzwiedzka K."/>
            <person name="Martijn J."/>
            <person name="Lind A.E."/>
            <person name="van Eijk R."/>
            <person name="Schleper C."/>
            <person name="Guy L."/>
            <person name="Ettema T.J."/>
        </authorList>
    </citation>
    <scope>NUCLEOTIDE SEQUENCE</scope>
</reference>
<dbReference type="AlphaFoldDB" id="A0A0F9N5K6"/>
<dbReference type="Gene3D" id="1.10.10.10">
    <property type="entry name" value="Winged helix-like DNA-binding domain superfamily/Winged helix DNA-binding domain"/>
    <property type="match status" value="2"/>
</dbReference>
<gene>
    <name evidence="1" type="ORF">LCGC14_1070310</name>
</gene>
<sequence>MVSDCNYPPEEILKPIFGKPNYELILLWILNNNAVCSWANLKEKIKHSTLSLYLNRLKDREYIEKRNFNRYKITSKGKDRYYELSEARQTKRKLNHPPNAILRRRNYDHWILWMVYNNNYCKWSDFLEEPLRINQSSLSKTMNYLKERDLIKKENKEYHITKSGWEEYTHILKQYDLDRQSILEKESKRIKEIFQAISY</sequence>
<dbReference type="SUPFAM" id="SSF46785">
    <property type="entry name" value="Winged helix' DNA-binding domain"/>
    <property type="match status" value="2"/>
</dbReference>
<dbReference type="InterPro" id="IPR036390">
    <property type="entry name" value="WH_DNA-bd_sf"/>
</dbReference>
<evidence type="ECO:0000313" key="1">
    <source>
        <dbReference type="EMBL" id="KKN07122.1"/>
    </source>
</evidence>
<evidence type="ECO:0008006" key="2">
    <source>
        <dbReference type="Google" id="ProtNLM"/>
    </source>
</evidence>
<organism evidence="1">
    <name type="scientific">marine sediment metagenome</name>
    <dbReference type="NCBI Taxonomy" id="412755"/>
    <lineage>
        <taxon>unclassified sequences</taxon>
        <taxon>metagenomes</taxon>
        <taxon>ecological metagenomes</taxon>
    </lineage>
</organism>